<sequence length="409" mass="42265">MAECPGMVRLAAMADGGLARLRAPGGALTVAQLRAVADAAERLGSGVVDLTNRANLQIRGLALDAGPALVAALEHTGFQFHGEADRRRNILLDPFAGLDPLEIRDLRPLALALDDALVTAPWIALLSPKFSFVLDGGGECRVGAAPSDVTVVAVEEGVALYVGGRLLGVFGERETLHALLALAAAAAAIGPDARSKDIPVETLGAIAKQDVRVAELYPLSPRYGAVATREVGRSALSLPAPVGRLDPVMLRFLACVAEADGNGEVRLAPWSAVVVPDVAAGRADAVLAAAETAGFTPVAVARRLEVAACSGAGCCDRAREPAKKLAAEVLALAAREFERLPEAPARLHLSACAKGCAGSTPADFLLLGDSVRDGWGLHRHGAPRRPGPELRRLDGPSAADILALLGDRD</sequence>
<dbReference type="InterPro" id="IPR006067">
    <property type="entry name" value="NO2/SO3_Rdtase_4Fe4S_dom"/>
</dbReference>
<evidence type="ECO:0000256" key="2">
    <source>
        <dbReference type="ARBA" id="ARBA00022617"/>
    </source>
</evidence>
<dbReference type="Gene3D" id="3.30.413.10">
    <property type="entry name" value="Sulfite Reductase Hemoprotein, domain 1"/>
    <property type="match status" value="2"/>
</dbReference>
<keyword evidence="2" id="KW-0349">Heme</keyword>
<proteinExistence type="predicted"/>
<protein>
    <submittedName>
        <fullName evidence="9">Precorrin-3B synthase</fullName>
    </submittedName>
</protein>
<keyword evidence="3" id="KW-0479">Metal-binding</keyword>
<evidence type="ECO:0000313" key="10">
    <source>
        <dbReference type="Proteomes" id="UP000249577"/>
    </source>
</evidence>
<dbReference type="PANTHER" id="PTHR32439">
    <property type="entry name" value="FERREDOXIN--NITRITE REDUCTASE, CHLOROPLASTIC"/>
    <property type="match status" value="1"/>
</dbReference>
<dbReference type="PANTHER" id="PTHR32439:SF9">
    <property type="entry name" value="BLR3264 PROTEIN"/>
    <property type="match status" value="1"/>
</dbReference>
<evidence type="ECO:0000259" key="8">
    <source>
        <dbReference type="Pfam" id="PF03460"/>
    </source>
</evidence>
<dbReference type="SUPFAM" id="SSF56014">
    <property type="entry name" value="Nitrite and sulphite reductase 4Fe-4S domain-like"/>
    <property type="match status" value="2"/>
</dbReference>
<dbReference type="GO" id="GO:0051539">
    <property type="term" value="F:4 iron, 4 sulfur cluster binding"/>
    <property type="evidence" value="ECO:0007669"/>
    <property type="project" value="UniProtKB-KW"/>
</dbReference>
<organism evidence="9 10">
    <name type="scientific">Ancylobacter novellus</name>
    <name type="common">Thiobacillus novellus</name>
    <dbReference type="NCBI Taxonomy" id="921"/>
    <lineage>
        <taxon>Bacteria</taxon>
        <taxon>Pseudomonadati</taxon>
        <taxon>Pseudomonadota</taxon>
        <taxon>Alphaproteobacteria</taxon>
        <taxon>Hyphomicrobiales</taxon>
        <taxon>Xanthobacteraceae</taxon>
        <taxon>Ancylobacter</taxon>
    </lineage>
</organism>
<comment type="caution">
    <text evidence="9">The sequence shown here is derived from an EMBL/GenBank/DDBJ whole genome shotgun (WGS) entry which is preliminary data.</text>
</comment>
<evidence type="ECO:0000256" key="6">
    <source>
        <dbReference type="ARBA" id="ARBA00023014"/>
    </source>
</evidence>
<dbReference type="Pfam" id="PF03460">
    <property type="entry name" value="NIR_SIR_ferr"/>
    <property type="match status" value="2"/>
</dbReference>
<accession>A0A2W5KG13</accession>
<gene>
    <name evidence="9" type="primary">cobG</name>
    <name evidence="9" type="ORF">DI565_11090</name>
</gene>
<feature type="domain" description="Nitrite/Sulfite reductase ferredoxin-like" evidence="8">
    <location>
        <begin position="234"/>
        <end position="290"/>
    </location>
</feature>
<dbReference type="InterPro" id="IPR045854">
    <property type="entry name" value="NO2/SO3_Rdtase_4Fe4S_sf"/>
</dbReference>
<dbReference type="Gene3D" id="3.90.480.10">
    <property type="entry name" value="Sulfite Reductase Hemoprotein,Domain 2"/>
    <property type="match status" value="2"/>
</dbReference>
<evidence type="ECO:0000259" key="7">
    <source>
        <dbReference type="Pfam" id="PF01077"/>
    </source>
</evidence>
<feature type="domain" description="Nitrite/sulphite reductase 4Fe-4S" evidence="7">
    <location>
        <begin position="84"/>
        <end position="166"/>
    </location>
</feature>
<dbReference type="EMBL" id="QFPN01000005">
    <property type="protein sequence ID" value="PZQ14979.1"/>
    <property type="molecule type" value="Genomic_DNA"/>
</dbReference>
<dbReference type="Proteomes" id="UP000249577">
    <property type="component" value="Unassembled WGS sequence"/>
</dbReference>
<evidence type="ECO:0000313" key="9">
    <source>
        <dbReference type="EMBL" id="PZQ14979.1"/>
    </source>
</evidence>
<evidence type="ECO:0000256" key="5">
    <source>
        <dbReference type="ARBA" id="ARBA00023004"/>
    </source>
</evidence>
<keyword evidence="4" id="KW-0560">Oxidoreductase</keyword>
<keyword evidence="1" id="KW-0004">4Fe-4S</keyword>
<dbReference type="AlphaFoldDB" id="A0A2W5KG13"/>
<keyword evidence="6" id="KW-0411">Iron-sulfur</keyword>
<keyword evidence="5" id="KW-0408">Iron</keyword>
<reference evidence="9 10" key="1">
    <citation type="submission" date="2017-08" db="EMBL/GenBank/DDBJ databases">
        <title>Infants hospitalized years apart are colonized by the same room-sourced microbial strains.</title>
        <authorList>
            <person name="Brooks B."/>
            <person name="Olm M.R."/>
            <person name="Firek B.A."/>
            <person name="Baker R."/>
            <person name="Thomas B.C."/>
            <person name="Morowitz M.J."/>
            <person name="Banfield J.F."/>
        </authorList>
    </citation>
    <scope>NUCLEOTIDE SEQUENCE [LARGE SCALE GENOMIC DNA]</scope>
    <source>
        <strain evidence="9">S2_005_003_R2_43</strain>
    </source>
</reference>
<feature type="domain" description="Nitrite/Sulfite reductase ferredoxin-like" evidence="8">
    <location>
        <begin position="18"/>
        <end position="74"/>
    </location>
</feature>
<dbReference type="GO" id="GO:0046872">
    <property type="term" value="F:metal ion binding"/>
    <property type="evidence" value="ECO:0007669"/>
    <property type="project" value="UniProtKB-KW"/>
</dbReference>
<dbReference type="InterPro" id="IPR051329">
    <property type="entry name" value="NIR_SIR_4Fe-4S"/>
</dbReference>
<dbReference type="NCBIfam" id="TIGR02435">
    <property type="entry name" value="CobG"/>
    <property type="match status" value="1"/>
</dbReference>
<evidence type="ECO:0000256" key="3">
    <source>
        <dbReference type="ARBA" id="ARBA00022723"/>
    </source>
</evidence>
<dbReference type="InterPro" id="IPR012798">
    <property type="entry name" value="Cbl_synth_CobG-like"/>
</dbReference>
<name>A0A2W5KG13_ANCNO</name>
<dbReference type="GO" id="GO:0020037">
    <property type="term" value="F:heme binding"/>
    <property type="evidence" value="ECO:0007669"/>
    <property type="project" value="InterPro"/>
</dbReference>
<dbReference type="SUPFAM" id="SSF55124">
    <property type="entry name" value="Nitrite/Sulfite reductase N-terminal domain-like"/>
    <property type="match status" value="2"/>
</dbReference>
<dbReference type="GO" id="GO:0016491">
    <property type="term" value="F:oxidoreductase activity"/>
    <property type="evidence" value="ECO:0007669"/>
    <property type="project" value="UniProtKB-KW"/>
</dbReference>
<dbReference type="InterPro" id="IPR036136">
    <property type="entry name" value="Nit/Sulf_reduc_fer-like_dom_sf"/>
</dbReference>
<dbReference type="InterPro" id="IPR005117">
    <property type="entry name" value="NiRdtase/SiRdtase_haem-b_fer"/>
</dbReference>
<evidence type="ECO:0000256" key="1">
    <source>
        <dbReference type="ARBA" id="ARBA00022485"/>
    </source>
</evidence>
<dbReference type="Pfam" id="PF01077">
    <property type="entry name" value="NIR_SIR"/>
    <property type="match status" value="1"/>
</dbReference>
<evidence type="ECO:0000256" key="4">
    <source>
        <dbReference type="ARBA" id="ARBA00023002"/>
    </source>
</evidence>